<dbReference type="PROSITE" id="PS00455">
    <property type="entry name" value="AMP_BINDING"/>
    <property type="match status" value="1"/>
</dbReference>
<dbReference type="InterPro" id="IPR020845">
    <property type="entry name" value="AMP-binding_CS"/>
</dbReference>
<dbReference type="CDD" id="cd04433">
    <property type="entry name" value="AFD_class_I"/>
    <property type="match status" value="1"/>
</dbReference>
<dbReference type="PANTHER" id="PTHR43767:SF1">
    <property type="entry name" value="NONRIBOSOMAL PEPTIDE SYNTHASE PES1 (EUROFUNG)-RELATED"/>
    <property type="match status" value="1"/>
</dbReference>
<sequence>MSTRNIRALLAADPDVGAGNVLTSRIALGIGLDEPLLTFDTPVDDHAAWEPFTLRELDRAVRARAAALHALGIVPRDPVAVYATDAADHVLAFLALARLGAIPALLNPNVPGGRAARYIARLNAVGILADPARAAMLAEHDPGAPLLPAVGTLAVGADPDAAPEPYRHWSEDPVAITHSSGTTGMPKAVVHSHASLFAAIRHRLALPRPQGSERMLSALPAPHAATLIAVNLAMSANAEIALLSRQSGAGVLDAIESWAPRGVIGFAATWAELAHHQLSDRQLDSVALWWNTGDCAHETHIRRLIAAGSRETVTRQGRARIPGSLFVDGLGSTEMGHSHFFISHGPGTERYGRCVGRPHAFVDCAVLAPDGSALGPGEVGELGTRSPTLALGYWNDSATTFRTRVRGYFLTGDLMYRDEEGYYYHVDRAVDSVDLGGGRRLFTAMSEERVLAACPDVLDCTVVAFRDGGERVVADVLLQLDPGADPEADRTKEVTAALDPHTAAVVREVLVVSEDRIPLGPTGKVRKVLLRERHLAAVAAR</sequence>
<keyword evidence="3" id="KW-1185">Reference proteome</keyword>
<dbReference type="InterPro" id="IPR045851">
    <property type="entry name" value="AMP-bd_C_sf"/>
</dbReference>
<dbReference type="Gene3D" id="3.40.50.12780">
    <property type="entry name" value="N-terminal domain of ligase-like"/>
    <property type="match status" value="1"/>
</dbReference>
<accession>A0ABV6W0Y0</accession>
<protein>
    <submittedName>
        <fullName evidence="2">Class I adenylate-forming enzyme family protein</fullName>
    </submittedName>
</protein>
<proteinExistence type="predicted"/>
<comment type="caution">
    <text evidence="2">The sequence shown here is derived from an EMBL/GenBank/DDBJ whole genome shotgun (WGS) entry which is preliminary data.</text>
</comment>
<evidence type="ECO:0000313" key="3">
    <source>
        <dbReference type="Proteomes" id="UP001592531"/>
    </source>
</evidence>
<organism evidence="2 3">
    <name type="scientific">Streptacidiphilus cavernicola</name>
    <dbReference type="NCBI Taxonomy" id="3342716"/>
    <lineage>
        <taxon>Bacteria</taxon>
        <taxon>Bacillati</taxon>
        <taxon>Actinomycetota</taxon>
        <taxon>Actinomycetes</taxon>
        <taxon>Kitasatosporales</taxon>
        <taxon>Streptomycetaceae</taxon>
        <taxon>Streptacidiphilus</taxon>
    </lineage>
</organism>
<dbReference type="EMBL" id="JBHFAB010000019">
    <property type="protein sequence ID" value="MFC1419665.1"/>
    <property type="molecule type" value="Genomic_DNA"/>
</dbReference>
<dbReference type="InterPro" id="IPR050237">
    <property type="entry name" value="ATP-dep_AMP-bd_enzyme"/>
</dbReference>
<dbReference type="Proteomes" id="UP001592531">
    <property type="component" value="Unassembled WGS sequence"/>
</dbReference>
<dbReference type="RefSeq" id="WP_380539370.1">
    <property type="nucleotide sequence ID" value="NZ_JBHFAB010000019.1"/>
</dbReference>
<evidence type="ECO:0000313" key="2">
    <source>
        <dbReference type="EMBL" id="MFC1419665.1"/>
    </source>
</evidence>
<gene>
    <name evidence="2" type="ORF">ACEZDE_23955</name>
</gene>
<dbReference type="Pfam" id="PF00501">
    <property type="entry name" value="AMP-binding"/>
    <property type="match status" value="1"/>
</dbReference>
<evidence type="ECO:0000259" key="1">
    <source>
        <dbReference type="Pfam" id="PF00501"/>
    </source>
</evidence>
<reference evidence="2 3" key="1">
    <citation type="submission" date="2024-09" db="EMBL/GenBank/DDBJ databases">
        <authorList>
            <person name="Lee S.D."/>
        </authorList>
    </citation>
    <scope>NUCLEOTIDE SEQUENCE [LARGE SCALE GENOMIC DNA]</scope>
    <source>
        <strain evidence="2 3">N8-3</strain>
    </source>
</reference>
<name>A0ABV6W0Y0_9ACTN</name>
<dbReference type="PANTHER" id="PTHR43767">
    <property type="entry name" value="LONG-CHAIN-FATTY-ACID--COA LIGASE"/>
    <property type="match status" value="1"/>
</dbReference>
<dbReference type="Gene3D" id="3.30.300.30">
    <property type="match status" value="1"/>
</dbReference>
<dbReference type="InterPro" id="IPR000873">
    <property type="entry name" value="AMP-dep_synth/lig_dom"/>
</dbReference>
<dbReference type="InterPro" id="IPR042099">
    <property type="entry name" value="ANL_N_sf"/>
</dbReference>
<feature type="domain" description="AMP-dependent synthetase/ligase" evidence="1">
    <location>
        <begin position="48"/>
        <end position="394"/>
    </location>
</feature>
<dbReference type="SUPFAM" id="SSF56801">
    <property type="entry name" value="Acetyl-CoA synthetase-like"/>
    <property type="match status" value="1"/>
</dbReference>